<sequence length="214" mass="24823">MKHPIEDPTLFGIDIIDELVAEHMQLEANGDEFSNLAENIDVIGCLGAVSDEFDYDNLLEVQYHSDSEDDIDKLVNLDINSETVDWIDRVCKDEESECSNRARVQVDKTKKPLQAQVAKIIIANYDLANQGRDRTWAERNSNTRVRFCTPYLDDDQQFLVIIANSLHREQEEKLFQVLREQNKAIWWHLSDLPGINPSIYMHKILMKEEAHPIR</sequence>
<feature type="non-terminal residue" evidence="1">
    <location>
        <position position="1"/>
    </location>
</feature>
<dbReference type="EMBL" id="QJKJ01001416">
    <property type="protein sequence ID" value="RDY07702.1"/>
    <property type="molecule type" value="Genomic_DNA"/>
</dbReference>
<organism evidence="1 2">
    <name type="scientific">Mucuna pruriens</name>
    <name type="common">Velvet bean</name>
    <name type="synonym">Dolichos pruriens</name>
    <dbReference type="NCBI Taxonomy" id="157652"/>
    <lineage>
        <taxon>Eukaryota</taxon>
        <taxon>Viridiplantae</taxon>
        <taxon>Streptophyta</taxon>
        <taxon>Embryophyta</taxon>
        <taxon>Tracheophyta</taxon>
        <taxon>Spermatophyta</taxon>
        <taxon>Magnoliopsida</taxon>
        <taxon>eudicotyledons</taxon>
        <taxon>Gunneridae</taxon>
        <taxon>Pentapetalae</taxon>
        <taxon>rosids</taxon>
        <taxon>fabids</taxon>
        <taxon>Fabales</taxon>
        <taxon>Fabaceae</taxon>
        <taxon>Papilionoideae</taxon>
        <taxon>50 kb inversion clade</taxon>
        <taxon>NPAAA clade</taxon>
        <taxon>indigoferoid/millettioid clade</taxon>
        <taxon>Phaseoleae</taxon>
        <taxon>Mucuna</taxon>
    </lineage>
</organism>
<keyword evidence="2" id="KW-1185">Reference proteome</keyword>
<reference evidence="1" key="1">
    <citation type="submission" date="2018-05" db="EMBL/GenBank/DDBJ databases">
        <title>Draft genome of Mucuna pruriens seed.</title>
        <authorList>
            <person name="Nnadi N.E."/>
            <person name="Vos R."/>
            <person name="Hasami M.H."/>
            <person name="Devisetty U.K."/>
            <person name="Aguiy J.C."/>
        </authorList>
    </citation>
    <scope>NUCLEOTIDE SEQUENCE [LARGE SCALE GENOMIC DNA]</scope>
    <source>
        <strain evidence="1">JCA_2017</strain>
    </source>
</reference>
<evidence type="ECO:0000313" key="1">
    <source>
        <dbReference type="EMBL" id="RDY07702.1"/>
    </source>
</evidence>
<dbReference type="Proteomes" id="UP000257109">
    <property type="component" value="Unassembled WGS sequence"/>
</dbReference>
<name>A0A371HY37_MUCPR</name>
<evidence type="ECO:0000313" key="2">
    <source>
        <dbReference type="Proteomes" id="UP000257109"/>
    </source>
</evidence>
<accession>A0A371HY37</accession>
<gene>
    <name evidence="1" type="ORF">CR513_08148</name>
</gene>
<proteinExistence type="predicted"/>
<dbReference type="AlphaFoldDB" id="A0A371HY37"/>
<protein>
    <submittedName>
        <fullName evidence="1">Uncharacterized protein</fullName>
    </submittedName>
</protein>
<comment type="caution">
    <text evidence="1">The sequence shown here is derived from an EMBL/GenBank/DDBJ whole genome shotgun (WGS) entry which is preliminary data.</text>
</comment>